<dbReference type="Pfam" id="PF13530">
    <property type="entry name" value="SCP2_2"/>
    <property type="match status" value="1"/>
</dbReference>
<dbReference type="SUPFAM" id="SSF55718">
    <property type="entry name" value="SCP-like"/>
    <property type="match status" value="1"/>
</dbReference>
<dbReference type="Pfam" id="PF17668">
    <property type="entry name" value="Acetyltransf_17"/>
    <property type="match status" value="1"/>
</dbReference>
<dbReference type="PANTHER" id="PTHR37817:SF1">
    <property type="entry name" value="N-ACETYLTRANSFERASE EIS"/>
    <property type="match status" value="1"/>
</dbReference>
<dbReference type="InterPro" id="IPR016181">
    <property type="entry name" value="Acyl_CoA_acyltransferase"/>
</dbReference>
<reference evidence="2 3" key="1">
    <citation type="submission" date="2021-03" db="EMBL/GenBank/DDBJ databases">
        <title>Genomic Encyclopedia of Type Strains, Phase IV (KMG-IV): sequencing the most valuable type-strain genomes for metagenomic binning, comparative biology and taxonomic classification.</title>
        <authorList>
            <person name="Goeker M."/>
        </authorList>
    </citation>
    <scope>NUCLEOTIDE SEQUENCE [LARGE SCALE GENOMIC DNA]</scope>
    <source>
        <strain evidence="2 3">DSM 1289</strain>
    </source>
</reference>
<dbReference type="CDD" id="cd04301">
    <property type="entry name" value="NAT_SF"/>
    <property type="match status" value="1"/>
</dbReference>
<sequence>MINVRYAIDKDIDDIKKIWSYCFGDTEKFMDYYFSNRYFKEHNVVVEQDESIISSLQLAPYKINLNGKVYKTSYVVGVSTLPEARGKGFMKSMMNFTLEELYKRGEKISTLMPIDYRIYRRYGYEHCYDQIQYNIDVNDLRSFRTKGNFHKSNKDHMEALIDIAVEFQLDFNGNTVRDREYFENLYGEIQSDDGNFYIYENDGYKGYLVYSLNEDTMFVRELFYKDIDSLKSMMGFIYNHNTQCKKVSISAPVGDKLKLLFDNPKDVDMKLVPFMMGRVIDVRKYFESIDVNCGFDGSINVKVVDNQIKENNQVFKINIKDENLTVDITEENEDLVLSINAITQIAFSYLSIDEVLSLYEVDVDKNKRNEVVRFFKSLLPKKNNYLNDYI</sequence>
<dbReference type="InterPro" id="IPR051554">
    <property type="entry name" value="Acetyltransferase_Eis"/>
</dbReference>
<dbReference type="EMBL" id="JAGGJX010000001">
    <property type="protein sequence ID" value="MBP1853629.1"/>
    <property type="molecule type" value="Genomic_DNA"/>
</dbReference>
<dbReference type="Gene3D" id="3.30.1050.10">
    <property type="entry name" value="SCP2 sterol-binding domain"/>
    <property type="match status" value="1"/>
</dbReference>
<dbReference type="SUPFAM" id="SSF55729">
    <property type="entry name" value="Acyl-CoA N-acyltransferases (Nat)"/>
    <property type="match status" value="1"/>
</dbReference>
<dbReference type="PANTHER" id="PTHR37817">
    <property type="entry name" value="N-ACETYLTRANSFERASE EIS"/>
    <property type="match status" value="1"/>
</dbReference>
<evidence type="ECO:0000259" key="1">
    <source>
        <dbReference type="PROSITE" id="PS51186"/>
    </source>
</evidence>
<evidence type="ECO:0000313" key="3">
    <source>
        <dbReference type="Proteomes" id="UP000767291"/>
    </source>
</evidence>
<dbReference type="RefSeq" id="WP_234925902.1">
    <property type="nucleotide sequence ID" value="NZ_BAAACS010000017.1"/>
</dbReference>
<dbReference type="PROSITE" id="PS51186">
    <property type="entry name" value="GNAT"/>
    <property type="match status" value="1"/>
</dbReference>
<name>A0ABS4E6R0_9FIRM</name>
<protein>
    <submittedName>
        <fullName evidence="2">Acetyltransferase</fullName>
    </submittedName>
</protein>
<evidence type="ECO:0000313" key="2">
    <source>
        <dbReference type="EMBL" id="MBP1853629.1"/>
    </source>
</evidence>
<proteinExistence type="predicted"/>
<keyword evidence="3" id="KW-1185">Reference proteome</keyword>
<feature type="domain" description="N-acetyltransferase" evidence="1">
    <location>
        <begin position="2"/>
        <end position="147"/>
    </location>
</feature>
<comment type="caution">
    <text evidence="2">The sequence shown here is derived from an EMBL/GenBank/DDBJ whole genome shotgun (WGS) entry which is preliminary data.</text>
</comment>
<dbReference type="Pfam" id="PF13527">
    <property type="entry name" value="Acetyltransf_9"/>
    <property type="match status" value="1"/>
</dbReference>
<dbReference type="InterPro" id="IPR000182">
    <property type="entry name" value="GNAT_dom"/>
</dbReference>
<organism evidence="2 3">
    <name type="scientific">Metaclostridioides mangenotii</name>
    <dbReference type="NCBI Taxonomy" id="1540"/>
    <lineage>
        <taxon>Bacteria</taxon>
        <taxon>Bacillati</taxon>
        <taxon>Bacillota</taxon>
        <taxon>Clostridia</taxon>
        <taxon>Peptostreptococcales</taxon>
        <taxon>Peptostreptococcaceae</taxon>
        <taxon>Metaclostridioides</taxon>
    </lineage>
</organism>
<dbReference type="Gene3D" id="3.40.630.30">
    <property type="match status" value="2"/>
</dbReference>
<accession>A0ABS4E6R0</accession>
<dbReference type="InterPro" id="IPR036527">
    <property type="entry name" value="SCP2_sterol-bd_dom_sf"/>
</dbReference>
<dbReference type="InterPro" id="IPR041380">
    <property type="entry name" value="Acetyltransf_17"/>
</dbReference>
<dbReference type="Proteomes" id="UP000767291">
    <property type="component" value="Unassembled WGS sequence"/>
</dbReference>
<gene>
    <name evidence="2" type="ORF">J2Z43_000019</name>
</gene>
<dbReference type="InterPro" id="IPR025559">
    <property type="entry name" value="Eis_dom"/>
</dbReference>